<feature type="DNA-binding region" description="H-T-H motif" evidence="5">
    <location>
        <begin position="33"/>
        <end position="52"/>
    </location>
</feature>
<evidence type="ECO:0000256" key="4">
    <source>
        <dbReference type="ARBA" id="ARBA00023163"/>
    </source>
</evidence>
<dbReference type="Proteomes" id="UP001317629">
    <property type="component" value="Chromosome"/>
</dbReference>
<feature type="domain" description="HTH tetR-type" evidence="6">
    <location>
        <begin position="10"/>
        <end position="70"/>
    </location>
</feature>
<dbReference type="InterPro" id="IPR009057">
    <property type="entry name" value="Homeodomain-like_sf"/>
</dbReference>
<keyword evidence="4" id="KW-0804">Transcription</keyword>
<evidence type="ECO:0000256" key="3">
    <source>
        <dbReference type="ARBA" id="ARBA00023125"/>
    </source>
</evidence>
<keyword evidence="1" id="KW-0678">Repressor</keyword>
<dbReference type="Pfam" id="PF13977">
    <property type="entry name" value="TetR_C_6"/>
    <property type="match status" value="1"/>
</dbReference>
<evidence type="ECO:0000313" key="7">
    <source>
        <dbReference type="EMBL" id="BDV35581.1"/>
    </source>
</evidence>
<dbReference type="InterPro" id="IPR039538">
    <property type="entry name" value="BetI_C"/>
</dbReference>
<evidence type="ECO:0000256" key="5">
    <source>
        <dbReference type="PROSITE-ProRule" id="PRU00335"/>
    </source>
</evidence>
<keyword evidence="8" id="KW-1185">Reference proteome</keyword>
<dbReference type="InterPro" id="IPR036271">
    <property type="entry name" value="Tet_transcr_reg_TetR-rel_C_sf"/>
</dbReference>
<evidence type="ECO:0000313" key="8">
    <source>
        <dbReference type="Proteomes" id="UP001317629"/>
    </source>
</evidence>
<dbReference type="SUPFAM" id="SSF48498">
    <property type="entry name" value="Tetracyclin repressor-like, C-terminal domain"/>
    <property type="match status" value="1"/>
</dbReference>
<dbReference type="SUPFAM" id="SSF46689">
    <property type="entry name" value="Homeodomain-like"/>
    <property type="match status" value="1"/>
</dbReference>
<dbReference type="Pfam" id="PF00440">
    <property type="entry name" value="TetR_N"/>
    <property type="match status" value="1"/>
</dbReference>
<dbReference type="PROSITE" id="PS01081">
    <property type="entry name" value="HTH_TETR_1"/>
    <property type="match status" value="1"/>
</dbReference>
<keyword evidence="2" id="KW-0805">Transcription regulation</keyword>
<gene>
    <name evidence="7" type="ORF">SS37A_31100</name>
</gene>
<keyword evidence="3 5" id="KW-0238">DNA-binding</keyword>
<reference evidence="7 8" key="1">
    <citation type="journal article" date="2023" name="Int. J. Syst. Evol. Microbiol.">
        <title>Methylocystis iwaonis sp. nov., a type II methane-oxidizing bacterium from surface soil of a rice paddy field in Japan, and emended description of the genus Methylocystis (ex Whittenbury et al. 1970) Bowman et al. 1993.</title>
        <authorList>
            <person name="Kaise H."/>
            <person name="Sawadogo J.B."/>
            <person name="Alam M.S."/>
            <person name="Ueno C."/>
            <person name="Dianou D."/>
            <person name="Shinjo R."/>
            <person name="Asakawa S."/>
        </authorList>
    </citation>
    <scope>NUCLEOTIDE SEQUENCE [LARGE SCALE GENOMIC DNA]</scope>
    <source>
        <strain evidence="7 8">SS37A-Re</strain>
    </source>
</reference>
<evidence type="ECO:0000256" key="1">
    <source>
        <dbReference type="ARBA" id="ARBA00022491"/>
    </source>
</evidence>
<evidence type="ECO:0000259" key="6">
    <source>
        <dbReference type="PROSITE" id="PS50977"/>
    </source>
</evidence>
<dbReference type="InterPro" id="IPR023772">
    <property type="entry name" value="DNA-bd_HTH_TetR-type_CS"/>
</dbReference>
<dbReference type="RefSeq" id="WP_281929034.1">
    <property type="nucleotide sequence ID" value="NZ_AP027142.1"/>
</dbReference>
<protein>
    <submittedName>
        <fullName evidence="7">TetR family transcriptional regulator</fullName>
    </submittedName>
</protein>
<dbReference type="InterPro" id="IPR050109">
    <property type="entry name" value="HTH-type_TetR-like_transc_reg"/>
</dbReference>
<evidence type="ECO:0000256" key="2">
    <source>
        <dbReference type="ARBA" id="ARBA00023015"/>
    </source>
</evidence>
<dbReference type="PANTHER" id="PTHR30055:SF223">
    <property type="entry name" value="HTH-TYPE TRANSCRIPTIONAL REGULATOR UIDR"/>
    <property type="match status" value="1"/>
</dbReference>
<organism evidence="7 8">
    <name type="scientific">Methylocystis iwaonis</name>
    <dbReference type="NCBI Taxonomy" id="2885079"/>
    <lineage>
        <taxon>Bacteria</taxon>
        <taxon>Pseudomonadati</taxon>
        <taxon>Pseudomonadota</taxon>
        <taxon>Alphaproteobacteria</taxon>
        <taxon>Hyphomicrobiales</taxon>
        <taxon>Methylocystaceae</taxon>
        <taxon>Methylocystis</taxon>
    </lineage>
</organism>
<dbReference type="InterPro" id="IPR001647">
    <property type="entry name" value="HTH_TetR"/>
</dbReference>
<dbReference type="PANTHER" id="PTHR30055">
    <property type="entry name" value="HTH-TYPE TRANSCRIPTIONAL REGULATOR RUTR"/>
    <property type="match status" value="1"/>
</dbReference>
<dbReference type="PROSITE" id="PS50977">
    <property type="entry name" value="HTH_TETR_2"/>
    <property type="match status" value="1"/>
</dbReference>
<sequence length="211" mass="23387">MRKLDPARHDQKRQEILSAARRCFERSGLKGASIAHICKEAGISPGHLYHYFKSKDAIVATLSEAWLDNISRRFEQLPIEEGGVVASLVEEISQLVPSGPNARSQLVFEMLAESTRNAGMAKLVQAHSRRLRSILANVLRQGQQRGAIDPALDPETTATIMIAMIDGLKALPLRDPEADRRAVADMLQQTLAAMLKRDRAEKTGEISGRRR</sequence>
<name>A0ABN6VLJ2_9HYPH</name>
<dbReference type="PRINTS" id="PR00455">
    <property type="entry name" value="HTHTETR"/>
</dbReference>
<dbReference type="EMBL" id="AP027142">
    <property type="protein sequence ID" value="BDV35581.1"/>
    <property type="molecule type" value="Genomic_DNA"/>
</dbReference>
<dbReference type="Gene3D" id="1.10.357.10">
    <property type="entry name" value="Tetracycline Repressor, domain 2"/>
    <property type="match status" value="1"/>
</dbReference>
<accession>A0ABN6VLJ2</accession>
<proteinExistence type="predicted"/>